<comment type="caution">
    <text evidence="2">The sequence shown here is derived from an EMBL/GenBank/DDBJ whole genome shotgun (WGS) entry which is preliminary data.</text>
</comment>
<feature type="compositionally biased region" description="Basic residues" evidence="1">
    <location>
        <begin position="38"/>
        <end position="55"/>
    </location>
</feature>
<evidence type="ECO:0000313" key="3">
    <source>
        <dbReference type="Proteomes" id="UP000311713"/>
    </source>
</evidence>
<reference evidence="2 3" key="1">
    <citation type="submission" date="2019-06" db="EMBL/GenBank/DDBJ databases">
        <title>Draft genome of Streptomyces sedi sp. JCM16909.</title>
        <authorList>
            <person name="Klykleung N."/>
            <person name="Tanasupawat S."/>
            <person name="Kudo T."/>
            <person name="Yuki M."/>
            <person name="Ohkuma M."/>
        </authorList>
    </citation>
    <scope>NUCLEOTIDE SEQUENCE [LARGE SCALE GENOMIC DNA]</scope>
    <source>
        <strain evidence="2 3">JCM 16909</strain>
    </source>
</reference>
<feature type="compositionally biased region" description="Basic and acidic residues" evidence="1">
    <location>
        <begin position="26"/>
        <end position="37"/>
    </location>
</feature>
<protein>
    <submittedName>
        <fullName evidence="2">Uncharacterized protein</fullName>
    </submittedName>
</protein>
<name>A0A5C4VBP9_9ACTN</name>
<dbReference type="Proteomes" id="UP000311713">
    <property type="component" value="Unassembled WGS sequence"/>
</dbReference>
<dbReference type="EMBL" id="VDGT01000002">
    <property type="protein sequence ID" value="TNM33333.1"/>
    <property type="molecule type" value="Genomic_DNA"/>
</dbReference>
<dbReference type="AlphaFoldDB" id="A0A5C4VBP9"/>
<accession>A0A5C4VBP9</accession>
<evidence type="ECO:0000256" key="1">
    <source>
        <dbReference type="SAM" id="MobiDB-lite"/>
    </source>
</evidence>
<gene>
    <name evidence="2" type="ORF">FH715_02895</name>
</gene>
<proteinExistence type="predicted"/>
<sequence>MAAPGQPDARCPPLHVHAARPAAVVRDARPSRRGNRDGRRHLERGRVAARHHRRGSDREGPPLPAHRHRGAALNRDMPRAGMGPGCPSGQSVQV</sequence>
<organism evidence="2 3">
    <name type="scientific">Streptomyces sedi</name>
    <dbReference type="NCBI Taxonomy" id="555059"/>
    <lineage>
        <taxon>Bacteria</taxon>
        <taxon>Bacillati</taxon>
        <taxon>Actinomycetota</taxon>
        <taxon>Actinomycetes</taxon>
        <taxon>Kitasatosporales</taxon>
        <taxon>Streptomycetaceae</taxon>
        <taxon>Streptomyces</taxon>
    </lineage>
</organism>
<keyword evidence="3" id="KW-1185">Reference proteome</keyword>
<evidence type="ECO:0000313" key="2">
    <source>
        <dbReference type="EMBL" id="TNM33333.1"/>
    </source>
</evidence>
<feature type="region of interest" description="Disordered" evidence="1">
    <location>
        <begin position="1"/>
        <end position="94"/>
    </location>
</feature>